<dbReference type="InterPro" id="IPR017871">
    <property type="entry name" value="ABC_transporter-like_CS"/>
</dbReference>
<dbReference type="PANTHER" id="PTHR43776:SF7">
    <property type="entry name" value="D,D-DIPEPTIDE TRANSPORT ATP-BINDING PROTEIN DDPF-RELATED"/>
    <property type="match status" value="1"/>
</dbReference>
<evidence type="ECO:0000256" key="2">
    <source>
        <dbReference type="ARBA" id="ARBA00022448"/>
    </source>
</evidence>
<dbReference type="Pfam" id="PF08352">
    <property type="entry name" value="oligo_HPY"/>
    <property type="match status" value="2"/>
</dbReference>
<keyword evidence="2" id="KW-0813">Transport</keyword>
<dbReference type="Pfam" id="PF00005">
    <property type="entry name" value="ABC_tran"/>
    <property type="match status" value="2"/>
</dbReference>
<evidence type="ECO:0000313" key="7">
    <source>
        <dbReference type="Proteomes" id="UP001059617"/>
    </source>
</evidence>
<dbReference type="InterPro" id="IPR050319">
    <property type="entry name" value="ABC_transp_ATP-bind"/>
</dbReference>
<gene>
    <name evidence="6" type="ORF">Dfulv_21900</name>
</gene>
<dbReference type="CDD" id="cd03257">
    <property type="entry name" value="ABC_NikE_OppD_transporters"/>
    <property type="match status" value="2"/>
</dbReference>
<keyword evidence="4 6" id="KW-0067">ATP-binding</keyword>
<name>A0ABY5W9Q7_9ACTN</name>
<evidence type="ECO:0000259" key="5">
    <source>
        <dbReference type="PROSITE" id="PS50893"/>
    </source>
</evidence>
<evidence type="ECO:0000313" key="6">
    <source>
        <dbReference type="EMBL" id="UWP86748.1"/>
    </source>
</evidence>
<dbReference type="InterPro" id="IPR013563">
    <property type="entry name" value="Oligopep_ABC_C"/>
</dbReference>
<dbReference type="GO" id="GO:0005524">
    <property type="term" value="F:ATP binding"/>
    <property type="evidence" value="ECO:0007669"/>
    <property type="project" value="UniProtKB-KW"/>
</dbReference>
<dbReference type="NCBIfam" id="NF007739">
    <property type="entry name" value="PRK10419.1"/>
    <property type="match status" value="2"/>
</dbReference>
<feature type="domain" description="ABC transporter" evidence="5">
    <location>
        <begin position="289"/>
        <end position="538"/>
    </location>
</feature>
<protein>
    <submittedName>
        <fullName evidence="6">ABC transporter ATP-binding protein</fullName>
    </submittedName>
</protein>
<dbReference type="NCBIfam" id="NF008453">
    <property type="entry name" value="PRK11308.1"/>
    <property type="match status" value="2"/>
</dbReference>
<evidence type="ECO:0000256" key="4">
    <source>
        <dbReference type="ARBA" id="ARBA00022840"/>
    </source>
</evidence>
<evidence type="ECO:0000256" key="1">
    <source>
        <dbReference type="ARBA" id="ARBA00005417"/>
    </source>
</evidence>
<dbReference type="SUPFAM" id="SSF52540">
    <property type="entry name" value="P-loop containing nucleoside triphosphate hydrolases"/>
    <property type="match status" value="2"/>
</dbReference>
<dbReference type="InterPro" id="IPR027417">
    <property type="entry name" value="P-loop_NTPase"/>
</dbReference>
<dbReference type="EMBL" id="CP073720">
    <property type="protein sequence ID" value="UWP86748.1"/>
    <property type="molecule type" value="Genomic_DNA"/>
</dbReference>
<dbReference type="PROSITE" id="PS50893">
    <property type="entry name" value="ABC_TRANSPORTER_2"/>
    <property type="match status" value="2"/>
</dbReference>
<dbReference type="PANTHER" id="PTHR43776">
    <property type="entry name" value="TRANSPORT ATP-BINDING PROTEIN"/>
    <property type="match status" value="1"/>
</dbReference>
<keyword evidence="7" id="KW-1185">Reference proteome</keyword>
<dbReference type="SMART" id="SM00382">
    <property type="entry name" value="AAA"/>
    <property type="match status" value="2"/>
</dbReference>
<dbReference type="InterPro" id="IPR003593">
    <property type="entry name" value="AAA+_ATPase"/>
</dbReference>
<dbReference type="RefSeq" id="WP_259866232.1">
    <property type="nucleotide sequence ID" value="NZ_BAAAST010000004.1"/>
</dbReference>
<dbReference type="Gene3D" id="3.40.50.300">
    <property type="entry name" value="P-loop containing nucleotide triphosphate hydrolases"/>
    <property type="match status" value="2"/>
</dbReference>
<keyword evidence="3" id="KW-0547">Nucleotide-binding</keyword>
<proteinExistence type="inferred from homology"/>
<evidence type="ECO:0000256" key="3">
    <source>
        <dbReference type="ARBA" id="ARBA00022741"/>
    </source>
</evidence>
<dbReference type="Proteomes" id="UP001059617">
    <property type="component" value="Chromosome"/>
</dbReference>
<reference evidence="6" key="1">
    <citation type="submission" date="2021-04" db="EMBL/GenBank/DDBJ databases">
        <authorList>
            <person name="Hartkoorn R.C."/>
            <person name="Beaudoing E."/>
            <person name="Hot D."/>
        </authorList>
    </citation>
    <scope>NUCLEOTIDE SEQUENCE</scope>
    <source>
        <strain evidence="6">NRRL B-16292</strain>
    </source>
</reference>
<dbReference type="InterPro" id="IPR003439">
    <property type="entry name" value="ABC_transporter-like_ATP-bd"/>
</dbReference>
<accession>A0ABY5W9Q7</accession>
<dbReference type="PROSITE" id="PS00211">
    <property type="entry name" value="ABC_TRANSPORTER_1"/>
    <property type="match status" value="1"/>
</dbReference>
<organism evidence="6 7">
    <name type="scientific">Dactylosporangium fulvum</name>
    <dbReference type="NCBI Taxonomy" id="53359"/>
    <lineage>
        <taxon>Bacteria</taxon>
        <taxon>Bacillati</taxon>
        <taxon>Actinomycetota</taxon>
        <taxon>Actinomycetes</taxon>
        <taxon>Micromonosporales</taxon>
        <taxon>Micromonosporaceae</taxon>
        <taxon>Dactylosporangium</taxon>
    </lineage>
</organism>
<comment type="similarity">
    <text evidence="1">Belongs to the ABC transporter superfamily.</text>
</comment>
<feature type="domain" description="ABC transporter" evidence="5">
    <location>
        <begin position="10"/>
        <end position="258"/>
    </location>
</feature>
<reference evidence="6" key="2">
    <citation type="submission" date="2022-09" db="EMBL/GenBank/DDBJ databases">
        <title>Biosynthetic gene clusters of Dactylosporangioum fulvum.</title>
        <authorList>
            <person name="Caradec T."/>
        </authorList>
    </citation>
    <scope>NUCLEOTIDE SEQUENCE</scope>
    <source>
        <strain evidence="6">NRRL B-16292</strain>
    </source>
</reference>
<sequence>MTEPRQVLEVRGLRVTYRSRSGRVTAVDGAALTVTAGQITAVVGESGSGKTSTAHAVLGLLPSTGRVEAGSIRLRGQELVGLSRRAWQHIRGAQIGLVPQDPAVSLDPLTPIGRHVAEVLRIHGLATRATAPDRAVELLAEAGIPDAAARARQYPHELSGGLRQRVLIAMATAARPALLIADEPTSALDVTVQRQILDHLDALVSTGDLAILLVTHDLAVVAQRAQHVVVMSHGQVVEAGPTSDVLTDPRTDYTRRLIADAPGLRSRRLRPLAPAVPPAAEVPAPGPLLAVDHLSLSYPAHRIRGRDQPARFAVDDVSFTIPARTTLGLVGESGSGKTSLARLILGLTRPDAGRIRLDGRDITALRRRDLRTVHRRVQLIYQNPYASLNPYFTVDELVGEPLRNYGIGDRAGRSQRIGELLDSVALPAGIRRRRAAELSGGQRQRVAIARALALNPDLLVCDEPVSALDVTVQAQILQLLVDLQHRYGLTYLFISHDLAVVRQIADRVAVMRGGRLVEVATTDDIFAAPCHPYTRALLDAIPNQKDPSWNLD</sequence>